<reference evidence="1 2" key="1">
    <citation type="submission" date="2020-08" db="EMBL/GenBank/DDBJ databases">
        <title>Genomic Encyclopedia of Type Strains, Phase IV (KMG-IV): sequencing the most valuable type-strain genomes for metagenomic binning, comparative biology and taxonomic classification.</title>
        <authorList>
            <person name="Goeker M."/>
        </authorList>
    </citation>
    <scope>NUCLEOTIDE SEQUENCE [LARGE SCALE GENOMIC DNA]</scope>
    <source>
        <strain evidence="1 2">DSM 103526</strain>
    </source>
</reference>
<proteinExistence type="predicted"/>
<name>A0A841KVP0_9FIRM</name>
<protein>
    <submittedName>
        <fullName evidence="1">Uncharacterized protein</fullName>
    </submittedName>
</protein>
<dbReference type="EMBL" id="JACHEN010000013">
    <property type="protein sequence ID" value="MBB6216288.1"/>
    <property type="molecule type" value="Genomic_DNA"/>
</dbReference>
<keyword evidence="2" id="KW-1185">Reference proteome</keyword>
<comment type="caution">
    <text evidence="1">The sequence shown here is derived from an EMBL/GenBank/DDBJ whole genome shotgun (WGS) entry which is preliminary data.</text>
</comment>
<sequence length="76" mass="8298">MDRVVQPYKTTENHVSVGNDAPIVPKKIGIQNHGTEGADPYEILYTLVGANSVRPQTTDINPTVILNIVKDLSLDI</sequence>
<dbReference type="Proteomes" id="UP000579281">
    <property type="component" value="Unassembled WGS sequence"/>
</dbReference>
<dbReference type="RefSeq" id="WP_184310822.1">
    <property type="nucleotide sequence ID" value="NZ_JACHEN010000013.1"/>
</dbReference>
<dbReference type="AlphaFoldDB" id="A0A841KVP0"/>
<evidence type="ECO:0000313" key="2">
    <source>
        <dbReference type="Proteomes" id="UP000579281"/>
    </source>
</evidence>
<gene>
    <name evidence="1" type="ORF">HNQ80_002387</name>
</gene>
<evidence type="ECO:0000313" key="1">
    <source>
        <dbReference type="EMBL" id="MBB6216288.1"/>
    </source>
</evidence>
<organism evidence="1 2">
    <name type="scientific">Anaerosolibacter carboniphilus</name>
    <dbReference type="NCBI Taxonomy" id="1417629"/>
    <lineage>
        <taxon>Bacteria</taxon>
        <taxon>Bacillati</taxon>
        <taxon>Bacillota</taxon>
        <taxon>Clostridia</taxon>
        <taxon>Peptostreptococcales</taxon>
        <taxon>Thermotaleaceae</taxon>
        <taxon>Anaerosolibacter</taxon>
    </lineage>
</organism>
<accession>A0A841KVP0</accession>